<keyword evidence="3" id="KW-1003">Cell membrane</keyword>
<keyword evidence="4" id="KW-0762">Sugar transport</keyword>
<dbReference type="GO" id="GO:0015764">
    <property type="term" value="P:N-acetylglucosamine transport"/>
    <property type="evidence" value="ECO:0007669"/>
    <property type="project" value="TreeGrafter"/>
</dbReference>
<feature type="transmembrane region" description="Helical" evidence="9">
    <location>
        <begin position="83"/>
        <end position="101"/>
    </location>
</feature>
<dbReference type="PROSITE" id="PS51103">
    <property type="entry name" value="PTS_EIIC_TYPE_1"/>
    <property type="match status" value="1"/>
</dbReference>
<reference evidence="11" key="1">
    <citation type="submission" date="2013-08" db="EMBL/GenBank/DDBJ databases">
        <authorList>
            <person name="Mendez C."/>
            <person name="Richter M."/>
            <person name="Ferrer M."/>
            <person name="Sanchez J."/>
        </authorList>
    </citation>
    <scope>NUCLEOTIDE SEQUENCE</scope>
</reference>
<proteinExistence type="predicted"/>
<keyword evidence="2" id="KW-0813">Transport</keyword>
<dbReference type="GO" id="GO:0009401">
    <property type="term" value="P:phosphoenolpyruvate-dependent sugar phosphotransferase system"/>
    <property type="evidence" value="ECO:0007669"/>
    <property type="project" value="UniProtKB-KW"/>
</dbReference>
<evidence type="ECO:0000256" key="5">
    <source>
        <dbReference type="ARBA" id="ARBA00022683"/>
    </source>
</evidence>
<feature type="transmembrane region" description="Helical" evidence="9">
    <location>
        <begin position="57"/>
        <end position="77"/>
    </location>
</feature>
<evidence type="ECO:0000256" key="4">
    <source>
        <dbReference type="ARBA" id="ARBA00022597"/>
    </source>
</evidence>
<feature type="transmembrane region" description="Helical" evidence="9">
    <location>
        <begin position="202"/>
        <end position="226"/>
    </location>
</feature>
<keyword evidence="6 9" id="KW-0812">Transmembrane</keyword>
<gene>
    <name evidence="11" type="ORF">B2A_07976</name>
</gene>
<dbReference type="GO" id="GO:0090563">
    <property type="term" value="F:protein-phosphocysteine-sugar phosphotransferase activity"/>
    <property type="evidence" value="ECO:0007669"/>
    <property type="project" value="TreeGrafter"/>
</dbReference>
<dbReference type="EMBL" id="AUZZ01005739">
    <property type="protein sequence ID" value="EQD48426.1"/>
    <property type="molecule type" value="Genomic_DNA"/>
</dbReference>
<organism evidence="11">
    <name type="scientific">mine drainage metagenome</name>
    <dbReference type="NCBI Taxonomy" id="410659"/>
    <lineage>
        <taxon>unclassified sequences</taxon>
        <taxon>metagenomes</taxon>
        <taxon>ecological metagenomes</taxon>
    </lineage>
</organism>
<feature type="transmembrane region" description="Helical" evidence="9">
    <location>
        <begin position="256"/>
        <end position="276"/>
    </location>
</feature>
<keyword evidence="7 9" id="KW-1133">Transmembrane helix</keyword>
<dbReference type="GO" id="GO:0005886">
    <property type="term" value="C:plasma membrane"/>
    <property type="evidence" value="ECO:0007669"/>
    <property type="project" value="UniProtKB-SubCell"/>
</dbReference>
<dbReference type="PANTHER" id="PTHR30009:SF4">
    <property type="entry name" value="PTS SYSTEM N-ACETYLGLUCOSAMINE-SPECIFIC EIICBA COMPONENT"/>
    <property type="match status" value="1"/>
</dbReference>
<feature type="domain" description="PTS EIIC type-1" evidence="10">
    <location>
        <begin position="1"/>
        <end position="288"/>
    </location>
</feature>
<evidence type="ECO:0000259" key="10">
    <source>
        <dbReference type="PROSITE" id="PS51103"/>
    </source>
</evidence>
<reference evidence="11" key="2">
    <citation type="journal article" date="2014" name="ISME J.">
        <title>Microbial stratification in low pH oxic and suboxic macroscopic growths along an acid mine drainage.</title>
        <authorList>
            <person name="Mendez-Garcia C."/>
            <person name="Mesa V."/>
            <person name="Sprenger R.R."/>
            <person name="Richter M."/>
            <person name="Diez M.S."/>
            <person name="Solano J."/>
            <person name="Bargiela R."/>
            <person name="Golyshina O.V."/>
            <person name="Manteca A."/>
            <person name="Ramos J.L."/>
            <person name="Gallego J.R."/>
            <person name="Llorente I."/>
            <person name="Martins Dos Santos V.A."/>
            <person name="Jensen O.N."/>
            <person name="Pelaez A.I."/>
            <person name="Sanchez J."/>
            <person name="Ferrer M."/>
        </authorList>
    </citation>
    <scope>NUCLEOTIDE SEQUENCE</scope>
</reference>
<evidence type="ECO:0000256" key="8">
    <source>
        <dbReference type="ARBA" id="ARBA00023136"/>
    </source>
</evidence>
<evidence type="ECO:0000313" key="11">
    <source>
        <dbReference type="EMBL" id="EQD48426.1"/>
    </source>
</evidence>
<evidence type="ECO:0000256" key="1">
    <source>
        <dbReference type="ARBA" id="ARBA00004651"/>
    </source>
</evidence>
<feature type="non-terminal residue" evidence="11">
    <location>
        <position position="308"/>
    </location>
</feature>
<feature type="transmembrane region" description="Helical" evidence="9">
    <location>
        <begin position="146"/>
        <end position="166"/>
    </location>
</feature>
<dbReference type="InterPro" id="IPR050429">
    <property type="entry name" value="PTS_Glucose_EIICBA"/>
</dbReference>
<name>T0ZJB4_9ZZZZ</name>
<dbReference type="InterPro" id="IPR013013">
    <property type="entry name" value="PTS_EIIC_1"/>
</dbReference>
<dbReference type="GO" id="GO:0008982">
    <property type="term" value="F:protein-N(PI)-phosphohistidine-sugar phosphotransferase activity"/>
    <property type="evidence" value="ECO:0007669"/>
    <property type="project" value="InterPro"/>
</dbReference>
<evidence type="ECO:0000256" key="7">
    <source>
        <dbReference type="ARBA" id="ARBA00022989"/>
    </source>
</evidence>
<keyword evidence="5" id="KW-0598">Phosphotransferase system</keyword>
<feature type="transmembrane region" description="Helical" evidence="9">
    <location>
        <begin position="178"/>
        <end position="196"/>
    </location>
</feature>
<dbReference type="PANTHER" id="PTHR30009">
    <property type="entry name" value="CYTOCHROME C-TYPE SYNTHESIS PROTEIN AND PTS TRANSMEMBRANE COMPONENT"/>
    <property type="match status" value="1"/>
</dbReference>
<protein>
    <submittedName>
        <fullName evidence="11">PTS system, N-acetylglucosamine-specific IIBC subunit</fullName>
    </submittedName>
</protein>
<evidence type="ECO:0000256" key="3">
    <source>
        <dbReference type="ARBA" id="ARBA00022475"/>
    </source>
</evidence>
<feature type="non-terminal residue" evidence="11">
    <location>
        <position position="1"/>
    </location>
</feature>
<dbReference type="AlphaFoldDB" id="T0ZJB4"/>
<sequence>VPAHAQALLAVASTAKELQQLTVPVGLVSGLMGGALYNRFHRIRLPSYLAFFGGRRFVPILTGFAALPLAILLGLELPHLESGMATLSRTVLAAGPWGLFIYGVLNRLLIVTGLHNILNSFAWFMVGNYHGVTGDMNRFFAGDPTAGSFMSGFFPVMMFGLPAACLAMYHTALPHRRAAVAGLLLSIALTSFLTGVTEPVEFTFMFLAPGLYLVHALLTGLAFIIMNALDVKLGFTFSAGLFDYVLNFNHDTHPLLLLPVGAVYFGLYYGIFRFAILRFDLKTPGREAAEPAAAEQPAGIGQLEGLPS</sequence>
<keyword evidence="8 9" id="KW-0472">Membrane</keyword>
<dbReference type="InterPro" id="IPR003352">
    <property type="entry name" value="PTS_EIIC"/>
</dbReference>
<comment type="subcellular location">
    <subcellularLocation>
        <location evidence="1">Cell membrane</location>
        <topology evidence="1">Multi-pass membrane protein</topology>
    </subcellularLocation>
</comment>
<evidence type="ECO:0000256" key="2">
    <source>
        <dbReference type="ARBA" id="ARBA00022448"/>
    </source>
</evidence>
<accession>T0ZJB4</accession>
<comment type="caution">
    <text evidence="11">The sequence shown here is derived from an EMBL/GenBank/DDBJ whole genome shotgun (WGS) entry which is preliminary data.</text>
</comment>
<feature type="transmembrane region" description="Helical" evidence="9">
    <location>
        <begin position="18"/>
        <end position="37"/>
    </location>
</feature>
<dbReference type="Pfam" id="PF02378">
    <property type="entry name" value="PTS_EIIC"/>
    <property type="match status" value="1"/>
</dbReference>
<evidence type="ECO:0000256" key="6">
    <source>
        <dbReference type="ARBA" id="ARBA00022692"/>
    </source>
</evidence>
<evidence type="ECO:0000256" key="9">
    <source>
        <dbReference type="SAM" id="Phobius"/>
    </source>
</evidence>